<evidence type="ECO:0000313" key="1">
    <source>
        <dbReference type="EMBL" id="OCH84359.1"/>
    </source>
</evidence>
<proteinExistence type="predicted"/>
<organism evidence="1 2">
    <name type="scientific">Obba rivulosa</name>
    <dbReference type="NCBI Taxonomy" id="1052685"/>
    <lineage>
        <taxon>Eukaryota</taxon>
        <taxon>Fungi</taxon>
        <taxon>Dikarya</taxon>
        <taxon>Basidiomycota</taxon>
        <taxon>Agaricomycotina</taxon>
        <taxon>Agaricomycetes</taxon>
        <taxon>Polyporales</taxon>
        <taxon>Gelatoporiaceae</taxon>
        <taxon>Obba</taxon>
    </lineage>
</organism>
<dbReference type="AlphaFoldDB" id="A0A8E2AM40"/>
<protein>
    <submittedName>
        <fullName evidence="1">Uncharacterized protein</fullName>
    </submittedName>
</protein>
<name>A0A8E2AM40_9APHY</name>
<sequence>MPSTQTQKGRRSDSLDGQGIPISEAIGILVTPSQVNHWRQTTGLCTGLERGLPQYVGLLRIPCIGTLSITLGGSLSQLGPTAVVAKAAPLHTLLFHRIFPIKLVASWQRHRHFNCILFLFGSIRMPTLIPAAESCIVKIALFTVPSTFQMGCVFSLPLPLRCNCSTTEDEPLGTIVPGTVIDGLAGGRADGLEGLPEVMEALEPRDESVAPGMAVTALPSRSIVRSLAGESLEGTPILTAQTSLKGAGWLRLKTVLVAVKEGSDLFPPLKIAVVGVLGIFEVIDCVGEAQDGFLEIARKIEGIQEIFSRYQSEKDIPFFISERLQHLSARTIEAPGDVKDIESVFGELANMVENFKVR</sequence>
<dbReference type="Proteomes" id="UP000250043">
    <property type="component" value="Unassembled WGS sequence"/>
</dbReference>
<reference evidence="1 2" key="1">
    <citation type="submission" date="2016-07" db="EMBL/GenBank/DDBJ databases">
        <title>Draft genome of the white-rot fungus Obba rivulosa 3A-2.</title>
        <authorList>
            <consortium name="DOE Joint Genome Institute"/>
            <person name="Miettinen O."/>
            <person name="Riley R."/>
            <person name="Acob R."/>
            <person name="Barry K."/>
            <person name="Cullen D."/>
            <person name="De Vries R."/>
            <person name="Hainaut M."/>
            <person name="Hatakka A."/>
            <person name="Henrissat B."/>
            <person name="Hilden K."/>
            <person name="Kuo R."/>
            <person name="Labutti K."/>
            <person name="Lipzen A."/>
            <person name="Makela M.R."/>
            <person name="Sandor L."/>
            <person name="Spatafora J.W."/>
            <person name="Grigoriev I.V."/>
            <person name="Hibbett D.S."/>
        </authorList>
    </citation>
    <scope>NUCLEOTIDE SEQUENCE [LARGE SCALE GENOMIC DNA]</scope>
    <source>
        <strain evidence="1 2">3A-2</strain>
    </source>
</reference>
<accession>A0A8E2AM40</accession>
<gene>
    <name evidence="1" type="ORF">OBBRIDRAFT_808299</name>
</gene>
<evidence type="ECO:0000313" key="2">
    <source>
        <dbReference type="Proteomes" id="UP000250043"/>
    </source>
</evidence>
<keyword evidence="2" id="KW-1185">Reference proteome</keyword>
<dbReference type="EMBL" id="KV722684">
    <property type="protein sequence ID" value="OCH84359.1"/>
    <property type="molecule type" value="Genomic_DNA"/>
</dbReference>
<dbReference type="OrthoDB" id="3266026at2759"/>